<proteinExistence type="predicted"/>
<protein>
    <submittedName>
        <fullName evidence="2">Uncharacterized protein</fullName>
    </submittedName>
</protein>
<dbReference type="EMBL" id="FZOD01000069">
    <property type="protein sequence ID" value="SNT58315.1"/>
    <property type="molecule type" value="Genomic_DNA"/>
</dbReference>
<name>A0A239NTZ7_9ACTN</name>
<feature type="compositionally biased region" description="Polar residues" evidence="1">
    <location>
        <begin position="92"/>
        <end position="106"/>
    </location>
</feature>
<keyword evidence="3" id="KW-1185">Reference proteome</keyword>
<evidence type="ECO:0000256" key="1">
    <source>
        <dbReference type="SAM" id="MobiDB-lite"/>
    </source>
</evidence>
<organism evidence="2 3">
    <name type="scientific">Streptosporangium subroseum</name>
    <dbReference type="NCBI Taxonomy" id="106412"/>
    <lineage>
        <taxon>Bacteria</taxon>
        <taxon>Bacillati</taxon>
        <taxon>Actinomycetota</taxon>
        <taxon>Actinomycetes</taxon>
        <taxon>Streptosporangiales</taxon>
        <taxon>Streptosporangiaceae</taxon>
        <taxon>Streptosporangium</taxon>
    </lineage>
</organism>
<gene>
    <name evidence="2" type="ORF">SAMN05216276_106910</name>
</gene>
<dbReference type="Proteomes" id="UP000198282">
    <property type="component" value="Unassembled WGS sequence"/>
</dbReference>
<feature type="region of interest" description="Disordered" evidence="1">
    <location>
        <begin position="89"/>
        <end position="139"/>
    </location>
</feature>
<accession>A0A239NTZ7</accession>
<evidence type="ECO:0000313" key="2">
    <source>
        <dbReference type="EMBL" id="SNT58315.1"/>
    </source>
</evidence>
<feature type="region of interest" description="Disordered" evidence="1">
    <location>
        <begin position="24"/>
        <end position="46"/>
    </location>
</feature>
<evidence type="ECO:0000313" key="3">
    <source>
        <dbReference type="Proteomes" id="UP000198282"/>
    </source>
</evidence>
<reference evidence="2 3" key="1">
    <citation type="submission" date="2017-06" db="EMBL/GenBank/DDBJ databases">
        <authorList>
            <person name="Kim H.J."/>
            <person name="Triplett B.A."/>
        </authorList>
    </citation>
    <scope>NUCLEOTIDE SEQUENCE [LARGE SCALE GENOMIC DNA]</scope>
    <source>
        <strain evidence="2 3">CGMCC 4.2132</strain>
    </source>
</reference>
<dbReference type="AlphaFoldDB" id="A0A239NTZ7"/>
<sequence>MPYGLHSKIWINSYLPESMVRGGLRSRSPESGVPGRTKAVSATGRLGGRLPLGTGVGASVTEADGEGIDITVTLGICDAPSLCVTMMRPQPGDSSMISETGRTLDNLNGDRGPPVLPGRDTPAPPRRTACATVTDGCHR</sequence>